<evidence type="ECO:0000313" key="2">
    <source>
        <dbReference type="EMBL" id="KAF9520220.1"/>
    </source>
</evidence>
<feature type="region of interest" description="Disordered" evidence="1">
    <location>
        <begin position="907"/>
        <end position="976"/>
    </location>
</feature>
<dbReference type="OrthoDB" id="3254160at2759"/>
<feature type="compositionally biased region" description="Basic and acidic residues" evidence="1">
    <location>
        <begin position="920"/>
        <end position="938"/>
    </location>
</feature>
<dbReference type="Proteomes" id="UP000886523">
    <property type="component" value="Unassembled WGS sequence"/>
</dbReference>
<feature type="compositionally biased region" description="Pro residues" evidence="1">
    <location>
        <begin position="630"/>
        <end position="639"/>
    </location>
</feature>
<gene>
    <name evidence="2" type="ORF">BS47DRAFT_1336199</name>
</gene>
<name>A0A9P6B9W5_9AGAM</name>
<dbReference type="EMBL" id="MU128913">
    <property type="protein sequence ID" value="KAF9520220.1"/>
    <property type="molecule type" value="Genomic_DNA"/>
</dbReference>
<feature type="region of interest" description="Disordered" evidence="1">
    <location>
        <begin position="991"/>
        <end position="1017"/>
    </location>
</feature>
<feature type="compositionally biased region" description="Basic and acidic residues" evidence="1">
    <location>
        <begin position="17"/>
        <end position="26"/>
    </location>
</feature>
<dbReference type="AlphaFoldDB" id="A0A9P6B9W5"/>
<feature type="compositionally biased region" description="Low complexity" evidence="1">
    <location>
        <begin position="537"/>
        <end position="550"/>
    </location>
</feature>
<reference evidence="2" key="1">
    <citation type="journal article" date="2020" name="Nat. Commun.">
        <title>Large-scale genome sequencing of mycorrhizal fungi provides insights into the early evolution of symbiotic traits.</title>
        <authorList>
            <person name="Miyauchi S."/>
            <person name="Kiss E."/>
            <person name="Kuo A."/>
            <person name="Drula E."/>
            <person name="Kohler A."/>
            <person name="Sanchez-Garcia M."/>
            <person name="Morin E."/>
            <person name="Andreopoulos B."/>
            <person name="Barry K.W."/>
            <person name="Bonito G."/>
            <person name="Buee M."/>
            <person name="Carver A."/>
            <person name="Chen C."/>
            <person name="Cichocki N."/>
            <person name="Clum A."/>
            <person name="Culley D."/>
            <person name="Crous P.W."/>
            <person name="Fauchery L."/>
            <person name="Girlanda M."/>
            <person name="Hayes R.D."/>
            <person name="Keri Z."/>
            <person name="LaButti K."/>
            <person name="Lipzen A."/>
            <person name="Lombard V."/>
            <person name="Magnuson J."/>
            <person name="Maillard F."/>
            <person name="Murat C."/>
            <person name="Nolan M."/>
            <person name="Ohm R.A."/>
            <person name="Pangilinan J."/>
            <person name="Pereira M.F."/>
            <person name="Perotto S."/>
            <person name="Peter M."/>
            <person name="Pfister S."/>
            <person name="Riley R."/>
            <person name="Sitrit Y."/>
            <person name="Stielow J.B."/>
            <person name="Szollosi G."/>
            <person name="Zifcakova L."/>
            <person name="Stursova M."/>
            <person name="Spatafora J.W."/>
            <person name="Tedersoo L."/>
            <person name="Vaario L.M."/>
            <person name="Yamada A."/>
            <person name="Yan M."/>
            <person name="Wang P."/>
            <person name="Xu J."/>
            <person name="Bruns T."/>
            <person name="Baldrian P."/>
            <person name="Vilgalys R."/>
            <person name="Dunand C."/>
            <person name="Henrissat B."/>
            <person name="Grigoriev I.V."/>
            <person name="Hibbett D."/>
            <person name="Nagy L.G."/>
            <person name="Martin F.M."/>
        </authorList>
    </citation>
    <scope>NUCLEOTIDE SEQUENCE</scope>
    <source>
        <strain evidence="2">UP504</strain>
    </source>
</reference>
<feature type="region of interest" description="Disordered" evidence="1">
    <location>
        <begin position="520"/>
        <end position="571"/>
    </location>
</feature>
<feature type="region of interest" description="Disordered" evidence="1">
    <location>
        <begin position="1"/>
        <end position="26"/>
    </location>
</feature>
<feature type="compositionally biased region" description="Polar residues" evidence="1">
    <location>
        <begin position="992"/>
        <end position="1003"/>
    </location>
</feature>
<evidence type="ECO:0000313" key="3">
    <source>
        <dbReference type="Proteomes" id="UP000886523"/>
    </source>
</evidence>
<feature type="region of interest" description="Disordered" evidence="1">
    <location>
        <begin position="583"/>
        <end position="688"/>
    </location>
</feature>
<feature type="compositionally biased region" description="Polar residues" evidence="1">
    <location>
        <begin position="7"/>
        <end position="16"/>
    </location>
</feature>
<keyword evidence="3" id="KW-1185">Reference proteome</keyword>
<comment type="caution">
    <text evidence="2">The sequence shown here is derived from an EMBL/GenBank/DDBJ whole genome shotgun (WGS) entry which is preliminary data.</text>
</comment>
<proteinExistence type="predicted"/>
<sequence>MPASDSRGVSPSPTSTDDPRGEALHSMERSTITQALLDLGSALLSSFADPAADYDQFAPAKVMAEQTEEKPIDGNIYAAVAKLNKACQKTFGAVGDILKFEFLEEYGPLRKRCVLDIVRPDGQKRSYTTKPEFQRKGEAKMKAASLAIERGALQFIFWGDDAKGKGGEYALALTDIGTIERCCQEWRAERIMPYWVYTGDPKTGLVGCAMRIKLSAHHKRVYSVAPKFDSQFDAKLAAAQVAMGQDIIGFIKHGDGQKEPMPASAEYNLPDSSDISLSIPESAPSRKDKATQDLLAHNVVNLQIFFDSLPQPLPEPVGIKGGDQTNPVAWINQAIQQHKGSQLSLSFAWSVDPKLGLHGCVLRLDHPSGDSHSYMVDPVFSKRQDAKTAVCLEAISQNVGDYVRSTGTKYDERLTKEMKDYAKEHVFGLITQDLQRLKPPQRATWAFDNHKGVFGCRLTVPIDEESSRTYATAIEYRNRADAKAAVALLAVEQGALEFIRFRGKPTPPDYNRDAYDWKQYAPKKGDNTNNASKKADSNLPKNNNASSNTNSKKRKQSEDSPTGTQPPLFETRSEALARGRYLNSKRSNNKNHGPGVGRGPSANGRPLAPHPPGRYSRWHPGDERSDLLPFAPPRGPEPPGMYLGRGYHPADQDGSQEFSAWPDANPSPIPASGRVFSSLPPQVRSGDHVHPYLARSSAAPDRPNVDGLSGGSIPPAAVPVNGNSSAAKGDDLLVSVPQTVSGPGEHRPPSLPAASTLGHAGYSEPLMHPRRVSRAFPGPDPRLDLVPTPYYDDSRPAPRYSSSRPGPPEPYPGREYYARQGYDNYDPRWLPSRMLYENHREAYDYEYSRHRGHFPYPPVHSDYYRDRDPYYRREEYPRDFPHYRDGRSPTYLYYDDYNASRRWDQYPLDSRKSSSPSMRMNEERGRMEKPVETKDLSSRKRPLSHDASASAETLPSLAAKSPLGKKAKTNSPGFGNSAVVSSPTLELHSIFEPSNFSKPSPSDTIEAGQLPSPTSDAVMDTTSVTSEALGENASPVSDLSPEQTTFKSYFSQLLDFCKNTNQPEPKLHTHATPTTTGEEYTVWIIMGKERLELPTRFSSVSVGEEKLSKQVLARMKKAHQQRNSITNRKESPEASVAITIALANNQSEDTTIP</sequence>
<organism evidence="2 3">
    <name type="scientific">Hydnum rufescens UP504</name>
    <dbReference type="NCBI Taxonomy" id="1448309"/>
    <lineage>
        <taxon>Eukaryota</taxon>
        <taxon>Fungi</taxon>
        <taxon>Dikarya</taxon>
        <taxon>Basidiomycota</taxon>
        <taxon>Agaricomycotina</taxon>
        <taxon>Agaricomycetes</taxon>
        <taxon>Cantharellales</taxon>
        <taxon>Hydnaceae</taxon>
        <taxon>Hydnum</taxon>
    </lineage>
</organism>
<evidence type="ECO:0000256" key="1">
    <source>
        <dbReference type="SAM" id="MobiDB-lite"/>
    </source>
</evidence>
<accession>A0A9P6B9W5</accession>
<feature type="region of interest" description="Disordered" evidence="1">
    <location>
        <begin position="738"/>
        <end position="813"/>
    </location>
</feature>
<protein>
    <submittedName>
        <fullName evidence="2">Uncharacterized protein</fullName>
    </submittedName>
</protein>